<protein>
    <recommendedName>
        <fullName evidence="4">Actin-related protein 7</fullName>
    </recommendedName>
</protein>
<dbReference type="Pfam" id="PF00022">
    <property type="entry name" value="Actin"/>
    <property type="match status" value="1"/>
</dbReference>
<comment type="similarity">
    <text evidence="1">Belongs to the actin family.</text>
</comment>
<gene>
    <name evidence="2" type="ORF">DY000_02056768</name>
</gene>
<dbReference type="InterPro" id="IPR004000">
    <property type="entry name" value="Actin"/>
</dbReference>
<evidence type="ECO:0000313" key="3">
    <source>
        <dbReference type="Proteomes" id="UP000266723"/>
    </source>
</evidence>
<dbReference type="Proteomes" id="UP000266723">
    <property type="component" value="Unassembled WGS sequence"/>
</dbReference>
<dbReference type="CDD" id="cd10209">
    <property type="entry name" value="ASKHA_NBD_AtARP7-like"/>
    <property type="match status" value="1"/>
</dbReference>
<name>A0ABQ7A6S3_BRACR</name>
<comment type="caution">
    <text evidence="2">The sequence shown here is derived from an EMBL/GenBank/DDBJ whole genome shotgun (WGS) entry which is preliminary data.</text>
</comment>
<dbReference type="SUPFAM" id="SSF53067">
    <property type="entry name" value="Actin-like ATPase domain"/>
    <property type="match status" value="2"/>
</dbReference>
<dbReference type="InterPro" id="IPR043129">
    <property type="entry name" value="ATPase_NBD"/>
</dbReference>
<dbReference type="Gene3D" id="3.90.640.10">
    <property type="entry name" value="Actin, Chain A, domain 4"/>
    <property type="match status" value="1"/>
</dbReference>
<keyword evidence="3" id="KW-1185">Reference proteome</keyword>
<dbReference type="PANTHER" id="PTHR11937">
    <property type="entry name" value="ACTIN"/>
    <property type="match status" value="1"/>
</dbReference>
<accession>A0ABQ7A6S3</accession>
<dbReference type="SMART" id="SM00268">
    <property type="entry name" value="ACTIN"/>
    <property type="match status" value="1"/>
</dbReference>
<reference evidence="2 3" key="1">
    <citation type="journal article" date="2020" name="BMC Genomics">
        <title>Intraspecific diversification of the crop wild relative Brassica cretica Lam. using demographic model selection.</title>
        <authorList>
            <person name="Kioukis A."/>
            <person name="Michalopoulou V.A."/>
            <person name="Briers L."/>
            <person name="Pirintsos S."/>
            <person name="Studholme D.J."/>
            <person name="Pavlidis P."/>
            <person name="Sarris P.F."/>
        </authorList>
    </citation>
    <scope>NUCLEOTIDE SEQUENCE [LARGE SCALE GENOMIC DNA]</scope>
    <source>
        <strain evidence="3">cv. PFS-1207/04</strain>
    </source>
</reference>
<dbReference type="EMBL" id="QGKV02002055">
    <property type="protein sequence ID" value="KAF3493378.1"/>
    <property type="molecule type" value="Genomic_DNA"/>
</dbReference>
<proteinExistence type="inferred from homology"/>
<organism evidence="2 3">
    <name type="scientific">Brassica cretica</name>
    <name type="common">Mustard</name>
    <dbReference type="NCBI Taxonomy" id="69181"/>
    <lineage>
        <taxon>Eukaryota</taxon>
        <taxon>Viridiplantae</taxon>
        <taxon>Streptophyta</taxon>
        <taxon>Embryophyta</taxon>
        <taxon>Tracheophyta</taxon>
        <taxon>Spermatophyta</taxon>
        <taxon>Magnoliopsida</taxon>
        <taxon>eudicotyledons</taxon>
        <taxon>Gunneridae</taxon>
        <taxon>Pentapetalae</taxon>
        <taxon>rosids</taxon>
        <taxon>malvids</taxon>
        <taxon>Brassicales</taxon>
        <taxon>Brassicaceae</taxon>
        <taxon>Brassiceae</taxon>
        <taxon>Brassica</taxon>
    </lineage>
</organism>
<sequence length="352" mass="38803">METLVVDAGSKLLKAGAAVPDQSPAMIIPSQMKRMVDDGSDDVTLDPIERGFIRDWDAMEDLLRYVAYTGLGWEEGNEGNILFTDPLSTPKAIREQLVQMMFETFNVSGFYASEQAVLSLYAVGRISGCTLDIGHGKIDIAPVLEGAVQHIASKRFELGGTDLTKLLAQELGKSNPSMKLSMSDVEKLKEQHAKCAEDEIAYEKTQNCEIEQHTLPDGQVIRIGRERYSVGEALFQPSILGLEEHGIVEQLVRIISTVSSENHRQLLENTVCGVLSSLVGFETRFQKEASLCSSAIRPTLVKPPEYMQENVGLYSAWVGGAILAKVVFPQNQHVTKADYDETGPLVVHRKCF</sequence>
<evidence type="ECO:0000256" key="1">
    <source>
        <dbReference type="RuleBase" id="RU000487"/>
    </source>
</evidence>
<dbReference type="Gene3D" id="3.30.420.40">
    <property type="match status" value="2"/>
</dbReference>
<evidence type="ECO:0008006" key="4">
    <source>
        <dbReference type="Google" id="ProtNLM"/>
    </source>
</evidence>
<evidence type="ECO:0000313" key="2">
    <source>
        <dbReference type="EMBL" id="KAF3493378.1"/>
    </source>
</evidence>